<dbReference type="EMBL" id="JACIET010000001">
    <property type="protein sequence ID" value="MBB4012621.1"/>
    <property type="molecule type" value="Genomic_DNA"/>
</dbReference>
<gene>
    <name evidence="2" type="ORF">GGR36_001929</name>
</gene>
<keyword evidence="1" id="KW-1133">Transmembrane helix</keyword>
<name>A0A840BGE5_9RHOO</name>
<reference evidence="2 3" key="1">
    <citation type="submission" date="2020-08" db="EMBL/GenBank/DDBJ databases">
        <title>Genomic Encyclopedia of Type Strains, Phase IV (KMG-IV): sequencing the most valuable type-strain genomes for metagenomic binning, comparative biology and taxonomic classification.</title>
        <authorList>
            <person name="Goeker M."/>
        </authorList>
    </citation>
    <scope>NUCLEOTIDE SEQUENCE [LARGE SCALE GENOMIC DNA]</scope>
    <source>
        <strain evidence="2 3">DSM 106739</strain>
    </source>
</reference>
<dbReference type="InterPro" id="IPR021806">
    <property type="entry name" value="DUF3379"/>
</dbReference>
<evidence type="ECO:0000256" key="1">
    <source>
        <dbReference type="SAM" id="Phobius"/>
    </source>
</evidence>
<keyword evidence="3" id="KW-1185">Reference proteome</keyword>
<dbReference type="RefSeq" id="WP_183634408.1">
    <property type="nucleotide sequence ID" value="NZ_BAABLE010000011.1"/>
</dbReference>
<keyword evidence="1" id="KW-0812">Transmembrane</keyword>
<feature type="transmembrane region" description="Helical" evidence="1">
    <location>
        <begin position="79"/>
        <end position="99"/>
    </location>
</feature>
<evidence type="ECO:0000313" key="3">
    <source>
        <dbReference type="Proteomes" id="UP000561045"/>
    </source>
</evidence>
<protein>
    <recommendedName>
        <fullName evidence="4">DUF3379 domain-containing protein</fullName>
    </recommendedName>
</protein>
<proteinExistence type="predicted"/>
<evidence type="ECO:0008006" key="4">
    <source>
        <dbReference type="Google" id="ProtNLM"/>
    </source>
</evidence>
<dbReference type="Pfam" id="PF11859">
    <property type="entry name" value="DUF3379"/>
    <property type="match status" value="1"/>
</dbReference>
<accession>A0A840BGE5</accession>
<keyword evidence="1" id="KW-0472">Membrane</keyword>
<organism evidence="2 3">
    <name type="scientific">Niveibacterium umoris</name>
    <dbReference type="NCBI Taxonomy" id="1193620"/>
    <lineage>
        <taxon>Bacteria</taxon>
        <taxon>Pseudomonadati</taxon>
        <taxon>Pseudomonadota</taxon>
        <taxon>Betaproteobacteria</taxon>
        <taxon>Rhodocyclales</taxon>
        <taxon>Rhodocyclaceae</taxon>
        <taxon>Niveibacterium</taxon>
    </lineage>
</organism>
<dbReference type="AlphaFoldDB" id="A0A840BGE5"/>
<comment type="caution">
    <text evidence="2">The sequence shown here is derived from an EMBL/GenBank/DDBJ whole genome shotgun (WGS) entry which is preliminary data.</text>
</comment>
<dbReference type="Proteomes" id="UP000561045">
    <property type="component" value="Unassembled WGS sequence"/>
</dbReference>
<sequence length="234" mass="25562">MNAQTEMNCLAFRRAKLADPQRLAEAARAHEATCATCHAFGQRIDAQEARVLRVLEVPVPEGLDERILLAVQGRPAMPWRAWAMAASIVLTFGVGLAVWQGHGSYDAPRYAIEHVMHEPESFTTARLADPDQFRTVMAHFGGELTQSLGHVRYMKLCPGPEGAGWHVVLDTDKGMVSLFLIPGDKVRKPETGTMQGYRALAEPAGKGYVAIVAENDAAVAAMAAAMRDNIKWKI</sequence>
<evidence type="ECO:0000313" key="2">
    <source>
        <dbReference type="EMBL" id="MBB4012621.1"/>
    </source>
</evidence>